<gene>
    <name evidence="1" type="ORF">UFOPK2282_01035</name>
</gene>
<evidence type="ECO:0000313" key="1">
    <source>
        <dbReference type="EMBL" id="CAB4670187.1"/>
    </source>
</evidence>
<dbReference type="AlphaFoldDB" id="A0A6J6M7J5"/>
<reference evidence="1" key="1">
    <citation type="submission" date="2020-05" db="EMBL/GenBank/DDBJ databases">
        <authorList>
            <person name="Chiriac C."/>
            <person name="Salcher M."/>
            <person name="Ghai R."/>
            <person name="Kavagutti S V."/>
        </authorList>
    </citation>
    <scope>NUCLEOTIDE SEQUENCE</scope>
</reference>
<proteinExistence type="predicted"/>
<accession>A0A6J6M7J5</accession>
<protein>
    <submittedName>
        <fullName evidence="1">Unannotated protein</fullName>
    </submittedName>
</protein>
<organism evidence="1">
    <name type="scientific">freshwater metagenome</name>
    <dbReference type="NCBI Taxonomy" id="449393"/>
    <lineage>
        <taxon>unclassified sequences</taxon>
        <taxon>metagenomes</taxon>
        <taxon>ecological metagenomes</taxon>
    </lineage>
</organism>
<name>A0A6J6M7J5_9ZZZZ</name>
<sequence length="132" mass="14357">MKYLRADDIVIRGGVLRSPDELLEKLMNAEEIYGLAVLSVFIGRQLTHESLEAALRRICVVGNVRHGKIQIGRVETLTGAGFTFDKDESQGQAINHFHVKFPSPPSKSDASRFILAFIGPIPNPALSGGSDA</sequence>
<dbReference type="EMBL" id="CAEZWR010000121">
    <property type="protein sequence ID" value="CAB4670187.1"/>
    <property type="molecule type" value="Genomic_DNA"/>
</dbReference>